<dbReference type="InterPro" id="IPR011009">
    <property type="entry name" value="Kinase-like_dom_sf"/>
</dbReference>
<keyword evidence="2 4" id="KW-0067">ATP-binding</keyword>
<dbReference type="PANTHER" id="PTHR16305">
    <property type="entry name" value="TESTICULAR SOLUBLE ADENYLYL CYCLASE"/>
    <property type="match status" value="1"/>
</dbReference>
<dbReference type="InterPro" id="IPR000719">
    <property type="entry name" value="Prot_kinase_dom"/>
</dbReference>
<dbReference type="Gene3D" id="1.10.510.10">
    <property type="entry name" value="Transferase(Phosphotransferase) domain 1"/>
    <property type="match status" value="1"/>
</dbReference>
<dbReference type="EMBL" id="JAQNDO010000001">
    <property type="protein sequence ID" value="MDC0744652.1"/>
    <property type="molecule type" value="Genomic_DNA"/>
</dbReference>
<evidence type="ECO:0000256" key="4">
    <source>
        <dbReference type="PROSITE-ProRule" id="PRU10141"/>
    </source>
</evidence>
<dbReference type="PROSITE" id="PS00108">
    <property type="entry name" value="PROTEIN_KINASE_ST"/>
    <property type="match status" value="1"/>
</dbReference>
<feature type="domain" description="Protein kinase" evidence="5">
    <location>
        <begin position="14"/>
        <end position="294"/>
    </location>
</feature>
<proteinExistence type="predicted"/>
<dbReference type="PROSITE" id="PS50011">
    <property type="entry name" value="PROTEIN_KINASE_DOM"/>
    <property type="match status" value="1"/>
</dbReference>
<evidence type="ECO:0000256" key="1">
    <source>
        <dbReference type="ARBA" id="ARBA00022741"/>
    </source>
</evidence>
<feature type="binding site" evidence="4">
    <location>
        <position position="43"/>
    </location>
    <ligand>
        <name>ATP</name>
        <dbReference type="ChEBI" id="CHEBI:30616"/>
    </ligand>
</feature>
<dbReference type="SMART" id="SM00220">
    <property type="entry name" value="S_TKc"/>
    <property type="match status" value="1"/>
</dbReference>
<evidence type="ECO:0000259" key="5">
    <source>
        <dbReference type="PROSITE" id="PS50011"/>
    </source>
</evidence>
<keyword evidence="1 4" id="KW-0547">Nucleotide-binding</keyword>
<evidence type="ECO:0000313" key="7">
    <source>
        <dbReference type="Proteomes" id="UP001221411"/>
    </source>
</evidence>
<protein>
    <submittedName>
        <fullName evidence="6">Protein kinase</fullName>
    </submittedName>
</protein>
<dbReference type="RefSeq" id="WP_271921414.1">
    <property type="nucleotide sequence ID" value="NZ_JAQNDO010000001.1"/>
</dbReference>
<organism evidence="6 7">
    <name type="scientific">Polyangium mundeleinium</name>
    <dbReference type="NCBI Taxonomy" id="2995306"/>
    <lineage>
        <taxon>Bacteria</taxon>
        <taxon>Pseudomonadati</taxon>
        <taxon>Myxococcota</taxon>
        <taxon>Polyangia</taxon>
        <taxon>Polyangiales</taxon>
        <taxon>Polyangiaceae</taxon>
        <taxon>Polyangium</taxon>
    </lineage>
</organism>
<dbReference type="Pfam" id="PF00069">
    <property type="entry name" value="Pkinase"/>
    <property type="match status" value="1"/>
</dbReference>
<dbReference type="Pfam" id="PF13191">
    <property type="entry name" value="AAA_16"/>
    <property type="match status" value="1"/>
</dbReference>
<reference evidence="6 7" key="1">
    <citation type="submission" date="2022-11" db="EMBL/GenBank/DDBJ databases">
        <title>Minimal conservation of predation-associated metabolite biosynthetic gene clusters underscores biosynthetic potential of Myxococcota including descriptions for ten novel species: Archangium lansinium sp. nov., Myxococcus landrumus sp. nov., Nannocystis bai.</title>
        <authorList>
            <person name="Ahearne A."/>
            <person name="Stevens C."/>
            <person name="Dowd S."/>
        </authorList>
    </citation>
    <scope>NUCLEOTIDE SEQUENCE [LARGE SCALE GENOMIC DNA]</scope>
    <source>
        <strain evidence="6 7">RJM3</strain>
    </source>
</reference>
<dbReference type="SUPFAM" id="SSF48452">
    <property type="entry name" value="TPR-like"/>
    <property type="match status" value="2"/>
</dbReference>
<keyword evidence="7" id="KW-1185">Reference proteome</keyword>
<dbReference type="Gene3D" id="1.25.40.10">
    <property type="entry name" value="Tetratricopeptide repeat domain"/>
    <property type="match status" value="2"/>
</dbReference>
<dbReference type="GO" id="GO:0016301">
    <property type="term" value="F:kinase activity"/>
    <property type="evidence" value="ECO:0007669"/>
    <property type="project" value="UniProtKB-KW"/>
</dbReference>
<keyword evidence="6" id="KW-0808">Transferase</keyword>
<dbReference type="Gene3D" id="3.30.200.20">
    <property type="entry name" value="Phosphorylase Kinase, domain 1"/>
    <property type="match status" value="1"/>
</dbReference>
<dbReference type="PANTHER" id="PTHR16305:SF35">
    <property type="entry name" value="TRANSCRIPTIONAL ACTIVATOR DOMAIN"/>
    <property type="match status" value="1"/>
</dbReference>
<dbReference type="PROSITE" id="PS00107">
    <property type="entry name" value="PROTEIN_KINASE_ATP"/>
    <property type="match status" value="1"/>
</dbReference>
<dbReference type="Proteomes" id="UP001221411">
    <property type="component" value="Unassembled WGS sequence"/>
</dbReference>
<dbReference type="InterPro" id="IPR017441">
    <property type="entry name" value="Protein_kinase_ATP_BS"/>
</dbReference>
<dbReference type="InterPro" id="IPR011990">
    <property type="entry name" value="TPR-like_helical_dom_sf"/>
</dbReference>
<name>A0ABT5ETJ4_9BACT</name>
<accession>A0ABT5ETJ4</accession>
<keyword evidence="6" id="KW-0418">Kinase</keyword>
<dbReference type="InterPro" id="IPR019734">
    <property type="entry name" value="TPR_rpt"/>
</dbReference>
<comment type="caution">
    <text evidence="6">The sequence shown here is derived from an EMBL/GenBank/DDBJ whole genome shotgun (WGS) entry which is preliminary data.</text>
</comment>
<keyword evidence="3" id="KW-0802">TPR repeat</keyword>
<dbReference type="SMART" id="SM00028">
    <property type="entry name" value="TPR"/>
    <property type="match status" value="3"/>
</dbReference>
<dbReference type="SUPFAM" id="SSF52540">
    <property type="entry name" value="P-loop containing nucleoside triphosphate hydrolases"/>
    <property type="match status" value="1"/>
</dbReference>
<dbReference type="PROSITE" id="PS50005">
    <property type="entry name" value="TPR"/>
    <property type="match status" value="1"/>
</dbReference>
<sequence>MSKGQDEPATFGPYRVRGTLGRGGMGIVYWGEHRDTGQEVAIKTVEAAFGQVIASIRREIHALGRVRHPGIVQILAQGVDDGRPWYAMELLRGRTLRALIEARRPDEPLSHEELATICGVMRRLCEALSCLHGAEFVHRDLKPENIFLRDDGAPVLVDFGIAARFSGASGRDALETGVVTGSPPYMSPEQIRGDLVDARSDLYALGCILHECLTGHPPFEGPTPRDVIGKHLGEVPAPPSASVPGIPAALDRLVLALLAKRPQDRMGYAEDVAAALAAFAPAEATRRCWAEPYLYRPSFIGRHDVVWKLQAHLGAARGGEGRSVFIGGESGIGKTRLVAQIASLALRAGFSVVSGECVAFGAHGAGAAPLHPFRPLLLAIADHCRHAGTAETARILGERATMLAAYEPTLAALAPAKTAAEPLSILPSRAARQRVVAGLTETLLAYAETEPLLLAIDDLQWADELSLRFLRDLVFTPLVGRRMLVVGTYRTDEVGEALAGLLAAPGVSRVELGALDPASTRQVARDMLALPEMPQAFLDFLADASDGNPFFLAEYLRTALSEGLVYRDAGGVFRIAARGQDPSAVRAALRLPRSLAGLIERHLAGLDAPSRRLARLSATIGREVDEEVLRRAAGLPEATLMDALGSLRHAYVLEDGGGGRLRFLHEKLRERAYAEIPEDERRDAHARVGQALEEVFPDDQRVDHVEALAYHYGQSGQIERAAYYAEEAAAKAARAYALDDARRRYGDALALLEQLPQTEDVSRRRVNATVRWAEACLYEPSLRQIEVLADAREIAARIGDAGGVVRCDYWASWIAYAIGDHAGAIRISERAIDEARALGDHKHLYQLVLNLGQNYAAAGAYDEALASIRQGISMKEQSPWGGRTAGCAYGYGYLGMIHGDRGEFAEAHAYLDTALVITAELGRRSLEDSVLVQRAMVEGWQGAFEACAATATRARTLAESLGAPYVAAMSKTAEGLSLFSLGKREDGLALLQEAVQWIEATGTRLNVSWSYGALAEALALSGRAEEATTYARAALARAEAGDRIGLSTAHRALALATRGDAAREHLDAALKTARQKKSPREEALAHLCAARVFHDAGTPATAHEEAAAALAAFEAMGMAGFAEEARALLGSVALSGSTRAA</sequence>
<gene>
    <name evidence="6" type="ORF">POL67_25190</name>
</gene>
<evidence type="ECO:0000256" key="3">
    <source>
        <dbReference type="PROSITE-ProRule" id="PRU00339"/>
    </source>
</evidence>
<dbReference type="InterPro" id="IPR041664">
    <property type="entry name" value="AAA_16"/>
</dbReference>
<dbReference type="SUPFAM" id="SSF56112">
    <property type="entry name" value="Protein kinase-like (PK-like)"/>
    <property type="match status" value="1"/>
</dbReference>
<dbReference type="InterPro" id="IPR008271">
    <property type="entry name" value="Ser/Thr_kinase_AS"/>
</dbReference>
<dbReference type="InterPro" id="IPR027417">
    <property type="entry name" value="P-loop_NTPase"/>
</dbReference>
<evidence type="ECO:0000256" key="2">
    <source>
        <dbReference type="ARBA" id="ARBA00022840"/>
    </source>
</evidence>
<dbReference type="CDD" id="cd14014">
    <property type="entry name" value="STKc_PknB_like"/>
    <property type="match status" value="1"/>
</dbReference>
<feature type="repeat" description="TPR" evidence="3">
    <location>
        <begin position="845"/>
        <end position="878"/>
    </location>
</feature>
<evidence type="ECO:0000313" key="6">
    <source>
        <dbReference type="EMBL" id="MDC0744652.1"/>
    </source>
</evidence>